<proteinExistence type="predicted"/>
<name>A0AAN8PDZ4_POLSC</name>
<dbReference type="InterPro" id="IPR003656">
    <property type="entry name" value="Znf_BED"/>
</dbReference>
<sequence length="106" mass="12604">MSYLGRRMIEVPVNPALTRRVLFLFPVHMKKCWRQSPIWNFFLVHATFVICKTCGKKLKGVKSTNAESHLACIHSDLFAQFMLERKKWRKEREKRSALFLTKVFMD</sequence>
<evidence type="ECO:0000313" key="6">
    <source>
        <dbReference type="Proteomes" id="UP001372834"/>
    </source>
</evidence>
<dbReference type="Proteomes" id="UP001372834">
    <property type="component" value="Unassembled WGS sequence"/>
</dbReference>
<comment type="caution">
    <text evidence="5">The sequence shown here is derived from an EMBL/GenBank/DDBJ whole genome shotgun (WGS) entry which is preliminary data.</text>
</comment>
<keyword evidence="1" id="KW-0479">Metal-binding</keyword>
<dbReference type="GO" id="GO:0008270">
    <property type="term" value="F:zinc ion binding"/>
    <property type="evidence" value="ECO:0007669"/>
    <property type="project" value="UniProtKB-KW"/>
</dbReference>
<evidence type="ECO:0000256" key="2">
    <source>
        <dbReference type="ARBA" id="ARBA00022771"/>
    </source>
</evidence>
<accession>A0AAN8PDZ4</accession>
<gene>
    <name evidence="5" type="ORF">RUM43_003125</name>
</gene>
<protein>
    <recommendedName>
        <fullName evidence="4">BED-type domain-containing protein</fullName>
    </recommendedName>
</protein>
<feature type="domain" description="BED-type" evidence="4">
    <location>
        <begin position="36"/>
        <end position="75"/>
    </location>
</feature>
<organism evidence="5 6">
    <name type="scientific">Polyplax serrata</name>
    <name type="common">Common mouse louse</name>
    <dbReference type="NCBI Taxonomy" id="468196"/>
    <lineage>
        <taxon>Eukaryota</taxon>
        <taxon>Metazoa</taxon>
        <taxon>Ecdysozoa</taxon>
        <taxon>Arthropoda</taxon>
        <taxon>Hexapoda</taxon>
        <taxon>Insecta</taxon>
        <taxon>Pterygota</taxon>
        <taxon>Neoptera</taxon>
        <taxon>Paraneoptera</taxon>
        <taxon>Psocodea</taxon>
        <taxon>Troctomorpha</taxon>
        <taxon>Phthiraptera</taxon>
        <taxon>Anoplura</taxon>
        <taxon>Polyplacidae</taxon>
        <taxon>Polyplax</taxon>
    </lineage>
</organism>
<evidence type="ECO:0000259" key="4">
    <source>
        <dbReference type="Pfam" id="PF02892"/>
    </source>
</evidence>
<evidence type="ECO:0000256" key="1">
    <source>
        <dbReference type="ARBA" id="ARBA00022723"/>
    </source>
</evidence>
<dbReference type="SUPFAM" id="SSF57667">
    <property type="entry name" value="beta-beta-alpha zinc fingers"/>
    <property type="match status" value="1"/>
</dbReference>
<keyword evidence="2" id="KW-0863">Zinc-finger</keyword>
<evidence type="ECO:0000313" key="5">
    <source>
        <dbReference type="EMBL" id="KAK6629308.1"/>
    </source>
</evidence>
<dbReference type="EMBL" id="JAWJWE010000036">
    <property type="protein sequence ID" value="KAK6629308.1"/>
    <property type="molecule type" value="Genomic_DNA"/>
</dbReference>
<reference evidence="5 6" key="1">
    <citation type="submission" date="2023-10" db="EMBL/GenBank/DDBJ databases">
        <title>Genomes of two closely related lineages of the louse Polyplax serrata with different host specificities.</title>
        <authorList>
            <person name="Martinu J."/>
            <person name="Tarabai H."/>
            <person name="Stefka J."/>
            <person name="Hypsa V."/>
        </authorList>
    </citation>
    <scope>NUCLEOTIDE SEQUENCE [LARGE SCALE GENOMIC DNA]</scope>
    <source>
        <strain evidence="5">HR10_N</strain>
    </source>
</reference>
<evidence type="ECO:0000256" key="3">
    <source>
        <dbReference type="ARBA" id="ARBA00022833"/>
    </source>
</evidence>
<dbReference type="InterPro" id="IPR036236">
    <property type="entry name" value="Znf_C2H2_sf"/>
</dbReference>
<dbReference type="AlphaFoldDB" id="A0AAN8PDZ4"/>
<keyword evidence="3" id="KW-0862">Zinc</keyword>
<dbReference type="Pfam" id="PF02892">
    <property type="entry name" value="zf-BED"/>
    <property type="match status" value="1"/>
</dbReference>
<dbReference type="GO" id="GO:0003677">
    <property type="term" value="F:DNA binding"/>
    <property type="evidence" value="ECO:0007669"/>
    <property type="project" value="InterPro"/>
</dbReference>